<dbReference type="Proteomes" id="UP001186944">
    <property type="component" value="Unassembled WGS sequence"/>
</dbReference>
<evidence type="ECO:0000259" key="19">
    <source>
        <dbReference type="Pfam" id="PF04065"/>
    </source>
</evidence>
<feature type="domain" description="CCR4-Not complex component Not N-terminal" evidence="19">
    <location>
        <begin position="51"/>
        <end position="273"/>
    </location>
</feature>
<dbReference type="EMBL" id="VSWD01000010">
    <property type="protein sequence ID" value="KAK3089617.1"/>
    <property type="molecule type" value="Genomic_DNA"/>
</dbReference>
<comment type="caution">
    <text evidence="21">The sequence shown here is derived from an EMBL/GenBank/DDBJ whole genome shotgun (WGS) entry which is preliminary data.</text>
</comment>
<dbReference type="GO" id="GO:0030015">
    <property type="term" value="C:CCR4-NOT core complex"/>
    <property type="evidence" value="ECO:0007669"/>
    <property type="project" value="UniProtKB-UniRule"/>
</dbReference>
<dbReference type="FunFam" id="2.30.30.1020:FF:000002">
    <property type="entry name" value="CCR4-NOT transcription complex subunit 3"/>
    <property type="match status" value="1"/>
</dbReference>
<dbReference type="GO" id="GO:0006417">
    <property type="term" value="P:regulation of translation"/>
    <property type="evidence" value="ECO:0007669"/>
    <property type="project" value="UniProtKB-KW"/>
</dbReference>
<evidence type="ECO:0000256" key="9">
    <source>
        <dbReference type="ARBA" id="ARBA00023015"/>
    </source>
</evidence>
<evidence type="ECO:0000256" key="10">
    <source>
        <dbReference type="ARBA" id="ARBA00023158"/>
    </source>
</evidence>
<feature type="compositionally biased region" description="Low complexity" evidence="18">
    <location>
        <begin position="615"/>
        <end position="644"/>
    </location>
</feature>
<evidence type="ECO:0000256" key="6">
    <source>
        <dbReference type="ARBA" id="ARBA00022491"/>
    </source>
</evidence>
<feature type="compositionally biased region" description="Low complexity" evidence="18">
    <location>
        <begin position="536"/>
        <end position="545"/>
    </location>
</feature>
<dbReference type="GO" id="GO:0005829">
    <property type="term" value="C:cytosol"/>
    <property type="evidence" value="ECO:0007669"/>
    <property type="project" value="UniProtKB-ARBA"/>
</dbReference>
<evidence type="ECO:0000256" key="18">
    <source>
        <dbReference type="SAM" id="MobiDB-lite"/>
    </source>
</evidence>
<dbReference type="Pfam" id="PF04065">
    <property type="entry name" value="Not3"/>
    <property type="match status" value="1"/>
</dbReference>
<sequence>MDQELFVWRHTACIGNLVEGHSSSTAPVTSVVPQGTLLGPLLFLAYINDLPGEIDRCLKKVTEGVESFEDIWQKVHNAANTNQKEKYEADLKREIKKLQRLRDQIKTWVASSDIKDKRCLVENRKLIETQMERFKVVERETKTKAYSKEGLGAAAKLDPAAKEKTEVTNWLSGAIESLQIQLDQFESDIEKLSSKKKKMDKDKQDRFDELKGFQDKHKSHIKNLETIMRMVDNDALPLDQIKKIKDDVEYYIDFNQEPDFEENEFIYDDLDLEDLGAQVLASSPPNDEFNMEILSSTPTSTNSSSPSPSPSLNINHSKDKSDDDRKRHKSQNDESKSTTGFSSPSSTNSSSSSNVPPNIKVPLTPTKPFTGYDKIWNTTNSESGTNSNHHTLSTPPPLTGFSMVAGSQQNSTTGFSIPRLTNNSLSSAWQRDLAAMKLSYFNDRFKRIETKNQVNSLEHSATNSSNSTSLTISSASVVSNSTSITNSVSVNSIGNPNLIPAPSPLFSNSATTVPFSNSLPMVVSNSVASSNSLISTSQSLTNSSNGKSQNQVVMNGPLSAGGPLLKGVSAISSESMSSLKSIAQQAVVNAGLENQIPTPTSQTSIPTESRVQFNSSTTPSSSSQLVVGPPSSVSPTDQTSQQPQTTTIHLNPLLGIAPLGPVPLKTENIYQLSMLEAAYHHLPHPSDSERIRHYLPRNYCPTLPYYPQLPPPHSDTVEFFQRLSTETLFFIFYYMEGTKAQYLAAKALKKQSWRFHTKYMMWFQRHEEPKTITEDFEQGTYIYFDYEKWAQRKKEGFTFEYRYLEDRDLN</sequence>
<dbReference type="InterPro" id="IPR007282">
    <property type="entry name" value="NOT2/3/5_C"/>
</dbReference>
<dbReference type="PANTHER" id="PTHR23326">
    <property type="entry name" value="CCR4 NOT-RELATED"/>
    <property type="match status" value="1"/>
</dbReference>
<name>A0AA88XSG4_PINIB</name>
<keyword evidence="12 16" id="KW-0539">Nucleus</keyword>
<organism evidence="21 22">
    <name type="scientific">Pinctada imbricata</name>
    <name type="common">Atlantic pearl-oyster</name>
    <name type="synonym">Pinctada martensii</name>
    <dbReference type="NCBI Taxonomy" id="66713"/>
    <lineage>
        <taxon>Eukaryota</taxon>
        <taxon>Metazoa</taxon>
        <taxon>Spiralia</taxon>
        <taxon>Lophotrochozoa</taxon>
        <taxon>Mollusca</taxon>
        <taxon>Bivalvia</taxon>
        <taxon>Autobranchia</taxon>
        <taxon>Pteriomorphia</taxon>
        <taxon>Pterioida</taxon>
        <taxon>Pterioidea</taxon>
        <taxon>Pteriidae</taxon>
        <taxon>Pinctada</taxon>
    </lineage>
</organism>
<feature type="compositionally biased region" description="Low complexity" evidence="18">
    <location>
        <begin position="595"/>
        <end position="607"/>
    </location>
</feature>
<feature type="region of interest" description="Disordered" evidence="18">
    <location>
        <begin position="595"/>
        <end position="644"/>
    </location>
</feature>
<evidence type="ECO:0000313" key="22">
    <source>
        <dbReference type="Proteomes" id="UP001186944"/>
    </source>
</evidence>
<evidence type="ECO:0000256" key="13">
    <source>
        <dbReference type="ARBA" id="ARBA00071433"/>
    </source>
</evidence>
<dbReference type="GO" id="GO:0005634">
    <property type="term" value="C:nucleus"/>
    <property type="evidence" value="ECO:0007669"/>
    <property type="project" value="UniProtKB-SubCell"/>
</dbReference>
<feature type="compositionally biased region" description="Low complexity" evidence="18">
    <location>
        <begin position="377"/>
        <end position="391"/>
    </location>
</feature>
<proteinExistence type="inferred from homology"/>
<accession>A0AA88XSG4</accession>
<protein>
    <recommendedName>
        <fullName evidence="13">CCR4-NOT transcription complex subunit 3</fullName>
    </recommendedName>
    <alternativeName>
        <fullName evidence="14">CCR4-associated factor 3</fullName>
    </alternativeName>
</protein>
<feature type="compositionally biased region" description="Low complexity" evidence="18">
    <location>
        <begin position="337"/>
        <end position="358"/>
    </location>
</feature>
<keyword evidence="5 16" id="KW-0963">Cytoplasm</keyword>
<feature type="coiled-coil region" evidence="17">
    <location>
        <begin position="175"/>
        <end position="202"/>
    </location>
</feature>
<keyword evidence="10" id="KW-0943">RNA-mediated gene silencing</keyword>
<keyword evidence="7" id="KW-0597">Phosphoprotein</keyword>
<keyword evidence="22" id="KW-1185">Reference proteome</keyword>
<evidence type="ECO:0000256" key="1">
    <source>
        <dbReference type="ARBA" id="ARBA00004123"/>
    </source>
</evidence>
<dbReference type="GO" id="GO:0031047">
    <property type="term" value="P:regulatory ncRNA-mediated gene silencing"/>
    <property type="evidence" value="ECO:0007669"/>
    <property type="project" value="UniProtKB-KW"/>
</dbReference>
<evidence type="ECO:0000259" key="20">
    <source>
        <dbReference type="Pfam" id="PF04153"/>
    </source>
</evidence>
<dbReference type="InterPro" id="IPR040168">
    <property type="entry name" value="Not2/3/5"/>
</dbReference>
<comment type="subunit">
    <text evidence="15">Component of the CCR4-NOT complex; distinct complexes seem to exist that differ in the participation of probably mutually exclusive catalytic subunits. In the complex interacts directly with CNOT2. Interacts with TIP120B and NANOS2. Interacts with EBF1. Interacts in an RNA-independent manner with BICC1 (via KH domains).</text>
</comment>
<evidence type="ECO:0000256" key="14">
    <source>
        <dbReference type="ARBA" id="ARBA00083548"/>
    </source>
</evidence>
<evidence type="ECO:0000256" key="15">
    <source>
        <dbReference type="ARBA" id="ARBA00093549"/>
    </source>
</evidence>
<keyword evidence="6 16" id="KW-0678">Repressor</keyword>
<dbReference type="Gene3D" id="2.30.30.1020">
    <property type="entry name" value="CCR4-NOT complex subunit 2/3/5, C-terminal domain"/>
    <property type="match status" value="1"/>
</dbReference>
<feature type="region of interest" description="Disordered" evidence="18">
    <location>
        <begin position="281"/>
        <end position="392"/>
    </location>
</feature>
<keyword evidence="8" id="KW-0810">Translation regulation</keyword>
<dbReference type="InterPro" id="IPR012270">
    <property type="entry name" value="CCR4-NOT_su3/5"/>
</dbReference>
<keyword evidence="17" id="KW-0175">Coiled coil</keyword>
<evidence type="ECO:0000256" key="12">
    <source>
        <dbReference type="ARBA" id="ARBA00023242"/>
    </source>
</evidence>
<reference evidence="21" key="1">
    <citation type="submission" date="2019-08" db="EMBL/GenBank/DDBJ databases">
        <title>The improved chromosome-level genome for the pearl oyster Pinctada fucata martensii using PacBio sequencing and Hi-C.</title>
        <authorList>
            <person name="Zheng Z."/>
        </authorList>
    </citation>
    <scope>NUCLEOTIDE SEQUENCE</scope>
    <source>
        <strain evidence="21">ZZ-2019</strain>
        <tissue evidence="21">Adductor muscle</tissue>
    </source>
</reference>
<dbReference type="InterPro" id="IPR007207">
    <property type="entry name" value="Not_N"/>
</dbReference>
<dbReference type="Pfam" id="PF04153">
    <property type="entry name" value="NOT2_3_5_C"/>
    <property type="match status" value="1"/>
</dbReference>
<feature type="compositionally biased region" description="Basic and acidic residues" evidence="18">
    <location>
        <begin position="316"/>
        <end position="336"/>
    </location>
</feature>
<feature type="domain" description="NOT2/NOT3/NOT5 C-terminal" evidence="20">
    <location>
        <begin position="679"/>
        <end position="804"/>
    </location>
</feature>
<comment type="subcellular location">
    <subcellularLocation>
        <location evidence="2">Cytoplasm</location>
        <location evidence="2">P-body</location>
    </subcellularLocation>
    <subcellularLocation>
        <location evidence="1 16">Nucleus</location>
    </subcellularLocation>
</comment>
<evidence type="ECO:0000256" key="16">
    <source>
        <dbReference type="PIRNR" id="PIRNR005290"/>
    </source>
</evidence>
<dbReference type="GO" id="GO:0000932">
    <property type="term" value="C:P-body"/>
    <property type="evidence" value="ECO:0007669"/>
    <property type="project" value="UniProtKB-SubCell"/>
</dbReference>
<dbReference type="GO" id="GO:2000036">
    <property type="term" value="P:regulation of stem cell population maintenance"/>
    <property type="evidence" value="ECO:0007669"/>
    <property type="project" value="UniProtKB-ARBA"/>
</dbReference>
<feature type="compositionally biased region" description="Low complexity" evidence="18">
    <location>
        <begin position="295"/>
        <end position="306"/>
    </location>
</feature>
<comment type="similarity">
    <text evidence="3 16">Belongs to the CNOT2/3/5 family.</text>
</comment>
<gene>
    <name evidence="21" type="ORF">FSP39_005080</name>
</gene>
<evidence type="ECO:0000256" key="17">
    <source>
        <dbReference type="SAM" id="Coils"/>
    </source>
</evidence>
<dbReference type="AlphaFoldDB" id="A0AA88XSG4"/>
<dbReference type="PIRSF" id="PIRSF005290">
    <property type="entry name" value="NOT_su_3_5"/>
    <property type="match status" value="1"/>
</dbReference>
<keyword evidence="4" id="KW-0217">Developmental protein</keyword>
<evidence type="ECO:0000256" key="4">
    <source>
        <dbReference type="ARBA" id="ARBA00022473"/>
    </source>
</evidence>
<dbReference type="GO" id="GO:0006355">
    <property type="term" value="P:regulation of DNA-templated transcription"/>
    <property type="evidence" value="ECO:0007669"/>
    <property type="project" value="InterPro"/>
</dbReference>
<evidence type="ECO:0000256" key="2">
    <source>
        <dbReference type="ARBA" id="ARBA00004201"/>
    </source>
</evidence>
<evidence type="ECO:0000256" key="5">
    <source>
        <dbReference type="ARBA" id="ARBA00022490"/>
    </source>
</evidence>
<evidence type="ECO:0000256" key="11">
    <source>
        <dbReference type="ARBA" id="ARBA00023163"/>
    </source>
</evidence>
<evidence type="ECO:0000256" key="3">
    <source>
        <dbReference type="ARBA" id="ARBA00007682"/>
    </source>
</evidence>
<evidence type="ECO:0000256" key="7">
    <source>
        <dbReference type="ARBA" id="ARBA00022553"/>
    </source>
</evidence>
<keyword evidence="11 16" id="KW-0804">Transcription</keyword>
<evidence type="ECO:0000313" key="21">
    <source>
        <dbReference type="EMBL" id="KAK3089617.1"/>
    </source>
</evidence>
<evidence type="ECO:0000256" key="8">
    <source>
        <dbReference type="ARBA" id="ARBA00022845"/>
    </source>
</evidence>
<dbReference type="InterPro" id="IPR038635">
    <property type="entry name" value="CCR4-NOT_su2/3/5_C_sf"/>
</dbReference>
<feature type="region of interest" description="Disordered" evidence="18">
    <location>
        <begin position="536"/>
        <end position="555"/>
    </location>
</feature>
<keyword evidence="9 16" id="KW-0805">Transcription regulation</keyword>